<dbReference type="EMBL" id="CP147407">
    <property type="protein sequence ID" value="WXB98388.1"/>
    <property type="molecule type" value="Genomic_DNA"/>
</dbReference>
<feature type="transmembrane region" description="Helical" evidence="11">
    <location>
        <begin position="297"/>
        <end position="316"/>
    </location>
</feature>
<feature type="transmembrane region" description="Helical" evidence="11">
    <location>
        <begin position="328"/>
        <end position="349"/>
    </location>
</feature>
<dbReference type="PANTHER" id="PTHR43646:SF2">
    <property type="entry name" value="GLYCOSYLTRANSFERASE 2-LIKE DOMAIN-CONTAINING PROTEIN"/>
    <property type="match status" value="1"/>
</dbReference>
<comment type="function">
    <text evidence="7">Catalyzes the glycosylation of 4,4'-diaponeurosporenoate, i.e. the esterification of glucose at the C1'' position with the carboxyl group of 4,4'-diaponeurosporenic acid, to form glycosyl-4,4'-diaponeurosporenoate. This is a step in the biosynthesis of staphyloxanthin, an orange pigment present in most staphylococci strains.</text>
</comment>
<protein>
    <recommendedName>
        <fullName evidence="10">4,4'-diaponeurosporenoate glycosyltransferase</fullName>
    </recommendedName>
</protein>
<dbReference type="CDD" id="cd00761">
    <property type="entry name" value="Glyco_tranf_GTA_type"/>
    <property type="match status" value="1"/>
</dbReference>
<dbReference type="Gene3D" id="3.90.550.10">
    <property type="entry name" value="Spore Coat Polysaccharide Biosynthesis Protein SpsA, Chain A"/>
    <property type="match status" value="1"/>
</dbReference>
<evidence type="ECO:0000256" key="2">
    <source>
        <dbReference type="ARBA" id="ARBA00022475"/>
    </source>
</evidence>
<evidence type="ECO:0000256" key="1">
    <source>
        <dbReference type="ARBA" id="ARBA00004236"/>
    </source>
</evidence>
<organism evidence="13 14">
    <name type="scientific">Metabacillus sediminis</name>
    <dbReference type="NCBI Taxonomy" id="3117746"/>
    <lineage>
        <taxon>Bacteria</taxon>
        <taxon>Bacillati</taxon>
        <taxon>Bacillota</taxon>
        <taxon>Bacilli</taxon>
        <taxon>Bacillales</taxon>
        <taxon>Bacillaceae</taxon>
        <taxon>Metabacillus</taxon>
    </lineage>
</organism>
<keyword evidence="11" id="KW-1133">Transmembrane helix</keyword>
<evidence type="ECO:0000256" key="4">
    <source>
        <dbReference type="ARBA" id="ARBA00022679"/>
    </source>
</evidence>
<keyword evidence="14" id="KW-1185">Reference proteome</keyword>
<gene>
    <name evidence="13" type="ORF">WCV65_07930</name>
</gene>
<comment type="similarity">
    <text evidence="9">Belongs to the glycosyltransferase 2 family. CrtQ subfamily.</text>
</comment>
<evidence type="ECO:0000256" key="11">
    <source>
        <dbReference type="SAM" id="Phobius"/>
    </source>
</evidence>
<dbReference type="RefSeq" id="WP_338781407.1">
    <property type="nucleotide sequence ID" value="NZ_CP147407.1"/>
</dbReference>
<evidence type="ECO:0000313" key="13">
    <source>
        <dbReference type="EMBL" id="WXB98388.1"/>
    </source>
</evidence>
<dbReference type="SUPFAM" id="SSF53448">
    <property type="entry name" value="Nucleotide-diphospho-sugar transferases"/>
    <property type="match status" value="1"/>
</dbReference>
<keyword evidence="3" id="KW-0328">Glycosyltransferase</keyword>
<keyword evidence="6 11" id="KW-0472">Membrane</keyword>
<evidence type="ECO:0000259" key="12">
    <source>
        <dbReference type="Pfam" id="PF00535"/>
    </source>
</evidence>
<dbReference type="Pfam" id="PF00535">
    <property type="entry name" value="Glycos_transf_2"/>
    <property type="match status" value="1"/>
</dbReference>
<keyword evidence="11" id="KW-0812">Transmembrane</keyword>
<dbReference type="InterPro" id="IPR001173">
    <property type="entry name" value="Glyco_trans_2-like"/>
</dbReference>
<proteinExistence type="inferred from homology"/>
<comment type="pathway">
    <text evidence="8">Carotenoid biosynthesis; staphyloxanthin biosynthesis; staphyloxanthin from farnesyl diphosphate: step 4/5.</text>
</comment>
<evidence type="ECO:0000256" key="6">
    <source>
        <dbReference type="ARBA" id="ARBA00023136"/>
    </source>
</evidence>
<evidence type="ECO:0000256" key="5">
    <source>
        <dbReference type="ARBA" id="ARBA00022746"/>
    </source>
</evidence>
<evidence type="ECO:0000256" key="8">
    <source>
        <dbReference type="ARBA" id="ARBA00037904"/>
    </source>
</evidence>
<dbReference type="Proteomes" id="UP001377337">
    <property type="component" value="Chromosome"/>
</dbReference>
<sequence>MAIIIFALLIGIFLFWRIPTLESIPSEKSRNYVREKLSIIIPARNEEKNLQVLFASLASQSDAPFEIIVANDQSGDRTKETAESYGARVVDVPELPDGWSGKSWACWNGAKASSGEWLLFLDADTYFEKNGLTRLADFFRHIEAKGVLTVHPFHETKKFYESGSSLFHLMTVGAIGAFAPEWARKKANGAFGQALMCTRESYFGWGGHESIKSEIVENMAMGERIFESGKSIFYASGKKAVSMRMYPDGLKSMTYGWAKSFASGAKTAKFVYLVLSSIWIAGLISFFVKIPLLFTDSWLPLILLYAAAAVQLGSALSKFGRFSKWSVLLFPLHILYFLSVFGFSIYQTFIRKNASWKGRSIVKSAKEAHRK</sequence>
<evidence type="ECO:0000256" key="7">
    <source>
        <dbReference type="ARBA" id="ARBA00037281"/>
    </source>
</evidence>
<feature type="domain" description="Glycosyltransferase 2-like" evidence="12">
    <location>
        <begin position="38"/>
        <end position="167"/>
    </location>
</feature>
<dbReference type="PANTHER" id="PTHR43646">
    <property type="entry name" value="GLYCOSYLTRANSFERASE"/>
    <property type="match status" value="1"/>
</dbReference>
<name>A0ABZ2NKN4_9BACI</name>
<dbReference type="InterPro" id="IPR029044">
    <property type="entry name" value="Nucleotide-diphossugar_trans"/>
</dbReference>
<keyword evidence="2" id="KW-1003">Cell membrane</keyword>
<feature type="transmembrane region" description="Helical" evidence="11">
    <location>
        <begin position="270"/>
        <end position="290"/>
    </location>
</feature>
<evidence type="ECO:0000256" key="9">
    <source>
        <dbReference type="ARBA" id="ARBA00038120"/>
    </source>
</evidence>
<comment type="subcellular location">
    <subcellularLocation>
        <location evidence="1">Cell membrane</location>
    </subcellularLocation>
</comment>
<keyword evidence="5" id="KW-0125">Carotenoid biosynthesis</keyword>
<evidence type="ECO:0000313" key="14">
    <source>
        <dbReference type="Proteomes" id="UP001377337"/>
    </source>
</evidence>
<evidence type="ECO:0000256" key="3">
    <source>
        <dbReference type="ARBA" id="ARBA00022676"/>
    </source>
</evidence>
<reference evidence="13 14" key="1">
    <citation type="submission" date="2024-02" db="EMBL/GenBank/DDBJ databases">
        <title>Seven novel Bacillus-like species.</title>
        <authorList>
            <person name="Liu G."/>
        </authorList>
    </citation>
    <scope>NUCLEOTIDE SEQUENCE [LARGE SCALE GENOMIC DNA]</scope>
    <source>
        <strain evidence="13 14">FJAT-52054</strain>
    </source>
</reference>
<accession>A0ABZ2NKN4</accession>
<evidence type="ECO:0000256" key="10">
    <source>
        <dbReference type="ARBA" id="ARBA00040345"/>
    </source>
</evidence>
<keyword evidence="4" id="KW-0808">Transferase</keyword>